<dbReference type="InterPro" id="IPR013057">
    <property type="entry name" value="AA_transpt_TM"/>
</dbReference>
<name>S8G1K7_FOMSC</name>
<dbReference type="PANTHER" id="PTHR22950:SF479">
    <property type="entry name" value="AMINO ACID TRANSPORTER (EUROFUNG)-RELATED"/>
    <property type="match status" value="1"/>
</dbReference>
<dbReference type="HOGENOM" id="CLU_027816_4_2_1"/>
<feature type="transmembrane region" description="Helical" evidence="6">
    <location>
        <begin position="122"/>
        <end position="141"/>
    </location>
</feature>
<reference evidence="8 9" key="1">
    <citation type="journal article" date="2012" name="Science">
        <title>The Paleozoic origin of enzymatic lignin decomposition reconstructed from 31 fungal genomes.</title>
        <authorList>
            <person name="Floudas D."/>
            <person name="Binder M."/>
            <person name="Riley R."/>
            <person name="Barry K."/>
            <person name="Blanchette R.A."/>
            <person name="Henrissat B."/>
            <person name="Martinez A.T."/>
            <person name="Otillar R."/>
            <person name="Spatafora J.W."/>
            <person name="Yadav J.S."/>
            <person name="Aerts A."/>
            <person name="Benoit I."/>
            <person name="Boyd A."/>
            <person name="Carlson A."/>
            <person name="Copeland A."/>
            <person name="Coutinho P.M."/>
            <person name="de Vries R.P."/>
            <person name="Ferreira P."/>
            <person name="Findley K."/>
            <person name="Foster B."/>
            <person name="Gaskell J."/>
            <person name="Glotzer D."/>
            <person name="Gorecki P."/>
            <person name="Heitman J."/>
            <person name="Hesse C."/>
            <person name="Hori C."/>
            <person name="Igarashi K."/>
            <person name="Jurgens J.A."/>
            <person name="Kallen N."/>
            <person name="Kersten P."/>
            <person name="Kohler A."/>
            <person name="Kuees U."/>
            <person name="Kumar T.K.A."/>
            <person name="Kuo A."/>
            <person name="LaButti K."/>
            <person name="Larrondo L.F."/>
            <person name="Lindquist E."/>
            <person name="Ling A."/>
            <person name="Lombard V."/>
            <person name="Lucas S."/>
            <person name="Lundell T."/>
            <person name="Martin R."/>
            <person name="McLaughlin D.J."/>
            <person name="Morgenstern I."/>
            <person name="Morin E."/>
            <person name="Murat C."/>
            <person name="Nagy L.G."/>
            <person name="Nolan M."/>
            <person name="Ohm R.A."/>
            <person name="Patyshakuliyeva A."/>
            <person name="Rokas A."/>
            <person name="Ruiz-Duenas F.J."/>
            <person name="Sabat G."/>
            <person name="Salamov A."/>
            <person name="Samejima M."/>
            <person name="Schmutz J."/>
            <person name="Slot J.C."/>
            <person name="St John F."/>
            <person name="Stenlid J."/>
            <person name="Sun H."/>
            <person name="Sun S."/>
            <person name="Syed K."/>
            <person name="Tsang A."/>
            <person name="Wiebenga A."/>
            <person name="Young D."/>
            <person name="Pisabarro A."/>
            <person name="Eastwood D.C."/>
            <person name="Martin F."/>
            <person name="Cullen D."/>
            <person name="Grigoriev I.V."/>
            <person name="Hibbett D.S."/>
        </authorList>
    </citation>
    <scope>NUCLEOTIDE SEQUENCE</scope>
    <source>
        <strain evidence="9">FP-58527</strain>
    </source>
</reference>
<keyword evidence="5 6" id="KW-0472">Membrane</keyword>
<keyword evidence="4 6" id="KW-1133">Transmembrane helix</keyword>
<evidence type="ECO:0000256" key="2">
    <source>
        <dbReference type="ARBA" id="ARBA00008066"/>
    </source>
</evidence>
<feature type="transmembrane region" description="Helical" evidence="6">
    <location>
        <begin position="181"/>
        <end position="203"/>
    </location>
</feature>
<comment type="similarity">
    <text evidence="2">Belongs to the amino acid/polyamine transporter 2 family.</text>
</comment>
<feature type="transmembrane region" description="Helical" evidence="6">
    <location>
        <begin position="67"/>
        <end position="89"/>
    </location>
</feature>
<sequence length="450" mass="48545">MPTSDEKSHSSQPESDAKAVTVAVEKEDVFGSEDGHEIQFKTLSWQYVAFFMIAEIVSNGMLTLPNAMAAVGIVPSLILTIFLGAFGLFTAKLLIDFKLNHPDVHNMGDAGYLMFGPIGREILSLGTIIFAIFAVGSELLSGQLALSTLSNDGLCAVDLLLIFSAATFILSLPRALGQMNWLGLVSTVAITLCGVLAMVGAGVSPTPGRSLSTVIPTTFYDAFLAITGPVFAYAGHFMFFILISEMRQPRDAMKAAWALQVFSTVFYAVFSVVVYVYLGNTVQSPALLSLSPVWAKVTFAIGLVNFLLSGALYSHTAAKLVFVRLFRRSRHLYTHTWLGWSVWTFLCFAATALAFVFAAAVPVFSDLTGITASLFASWYTYGIAGFFWIYDTYYSGGEGIRALRRRWAGTVVALLTILSGAFICVAGTYVSVKLIADAYASGTVGRPFAC</sequence>
<organism evidence="8 9">
    <name type="scientific">Fomitopsis schrenkii</name>
    <name type="common">Brown rot fungus</name>
    <dbReference type="NCBI Taxonomy" id="2126942"/>
    <lineage>
        <taxon>Eukaryota</taxon>
        <taxon>Fungi</taxon>
        <taxon>Dikarya</taxon>
        <taxon>Basidiomycota</taxon>
        <taxon>Agaricomycotina</taxon>
        <taxon>Agaricomycetes</taxon>
        <taxon>Polyporales</taxon>
        <taxon>Fomitopsis</taxon>
    </lineage>
</organism>
<proteinExistence type="inferred from homology"/>
<evidence type="ECO:0000256" key="3">
    <source>
        <dbReference type="ARBA" id="ARBA00022692"/>
    </source>
</evidence>
<dbReference type="AlphaFoldDB" id="S8G1K7"/>
<evidence type="ECO:0000256" key="5">
    <source>
        <dbReference type="ARBA" id="ARBA00023136"/>
    </source>
</evidence>
<comment type="subcellular location">
    <subcellularLocation>
        <location evidence="1">Membrane</location>
        <topology evidence="1">Multi-pass membrane protein</topology>
    </subcellularLocation>
</comment>
<dbReference type="STRING" id="743788.S8G1K7"/>
<feature type="domain" description="Amino acid transporter transmembrane" evidence="7">
    <location>
        <begin position="42"/>
        <end position="431"/>
    </location>
</feature>
<keyword evidence="9" id="KW-1185">Reference proteome</keyword>
<dbReference type="PANTHER" id="PTHR22950">
    <property type="entry name" value="AMINO ACID TRANSPORTER"/>
    <property type="match status" value="1"/>
</dbReference>
<feature type="transmembrane region" description="Helical" evidence="6">
    <location>
        <begin position="370"/>
        <end position="390"/>
    </location>
</feature>
<evidence type="ECO:0000313" key="9">
    <source>
        <dbReference type="Proteomes" id="UP000015241"/>
    </source>
</evidence>
<feature type="transmembrane region" description="Helical" evidence="6">
    <location>
        <begin position="255"/>
        <end position="277"/>
    </location>
</feature>
<feature type="transmembrane region" description="Helical" evidence="6">
    <location>
        <begin position="297"/>
        <end position="316"/>
    </location>
</feature>
<gene>
    <name evidence="8" type="ORF">FOMPIDRAFT_1027969</name>
</gene>
<dbReference type="InParanoid" id="S8G1K7"/>
<protein>
    <recommendedName>
        <fullName evidence="7">Amino acid transporter transmembrane domain-containing protein</fullName>
    </recommendedName>
</protein>
<evidence type="ECO:0000256" key="1">
    <source>
        <dbReference type="ARBA" id="ARBA00004141"/>
    </source>
</evidence>
<keyword evidence="3 6" id="KW-0812">Transmembrane</keyword>
<dbReference type="Proteomes" id="UP000015241">
    <property type="component" value="Unassembled WGS sequence"/>
</dbReference>
<dbReference type="eggNOG" id="ENOG502QVWN">
    <property type="taxonomic scope" value="Eukaryota"/>
</dbReference>
<dbReference type="GO" id="GO:0016020">
    <property type="term" value="C:membrane"/>
    <property type="evidence" value="ECO:0007669"/>
    <property type="project" value="UniProtKB-SubCell"/>
</dbReference>
<dbReference type="GO" id="GO:0015179">
    <property type="term" value="F:L-amino acid transmembrane transporter activity"/>
    <property type="evidence" value="ECO:0007669"/>
    <property type="project" value="TreeGrafter"/>
</dbReference>
<accession>S8G1K7</accession>
<dbReference type="Pfam" id="PF01490">
    <property type="entry name" value="Aa_trans"/>
    <property type="match status" value="1"/>
</dbReference>
<feature type="transmembrane region" description="Helical" evidence="6">
    <location>
        <begin position="223"/>
        <end position="243"/>
    </location>
</feature>
<feature type="transmembrane region" description="Helical" evidence="6">
    <location>
        <begin position="153"/>
        <end position="172"/>
    </location>
</feature>
<evidence type="ECO:0000256" key="6">
    <source>
        <dbReference type="SAM" id="Phobius"/>
    </source>
</evidence>
<evidence type="ECO:0000259" key="7">
    <source>
        <dbReference type="Pfam" id="PF01490"/>
    </source>
</evidence>
<evidence type="ECO:0000313" key="8">
    <source>
        <dbReference type="EMBL" id="EPT04180.1"/>
    </source>
</evidence>
<feature type="transmembrane region" description="Helical" evidence="6">
    <location>
        <begin position="337"/>
        <end position="364"/>
    </location>
</feature>
<dbReference type="EMBL" id="KE504127">
    <property type="protein sequence ID" value="EPT04180.1"/>
    <property type="molecule type" value="Genomic_DNA"/>
</dbReference>
<evidence type="ECO:0000256" key="4">
    <source>
        <dbReference type="ARBA" id="ARBA00022989"/>
    </source>
</evidence>
<dbReference type="OrthoDB" id="40134at2759"/>
<feature type="transmembrane region" description="Helical" evidence="6">
    <location>
        <begin position="411"/>
        <end position="432"/>
    </location>
</feature>